<keyword evidence="1" id="KW-1133">Transmembrane helix</keyword>
<name>A0A409VE63_9AGAR</name>
<evidence type="ECO:0000256" key="1">
    <source>
        <dbReference type="RuleBase" id="RU362006"/>
    </source>
</evidence>
<dbReference type="Proteomes" id="UP000284842">
    <property type="component" value="Unassembled WGS sequence"/>
</dbReference>
<comment type="caution">
    <text evidence="1">Lacks conserved residue(s) required for the propagation of feature annotation.</text>
</comment>
<dbReference type="InParanoid" id="A0A409VE63"/>
<dbReference type="GO" id="GO:0016020">
    <property type="term" value="C:membrane"/>
    <property type="evidence" value="ECO:0007669"/>
    <property type="project" value="UniProtKB-SubCell"/>
</dbReference>
<evidence type="ECO:0000313" key="3">
    <source>
        <dbReference type="EMBL" id="PPQ62987.1"/>
    </source>
</evidence>
<organism evidence="3 4">
    <name type="scientific">Panaeolus cyanescens</name>
    <dbReference type="NCBI Taxonomy" id="181874"/>
    <lineage>
        <taxon>Eukaryota</taxon>
        <taxon>Fungi</taxon>
        <taxon>Dikarya</taxon>
        <taxon>Basidiomycota</taxon>
        <taxon>Agaricomycotina</taxon>
        <taxon>Agaricomycetes</taxon>
        <taxon>Agaricomycetidae</taxon>
        <taxon>Agaricales</taxon>
        <taxon>Agaricineae</taxon>
        <taxon>Galeropsidaceae</taxon>
        <taxon>Panaeolus</taxon>
    </lineage>
</organism>
<dbReference type="Pfam" id="PF03134">
    <property type="entry name" value="TB2_DP1_HVA22"/>
    <property type="match status" value="1"/>
</dbReference>
<reference evidence="3 4" key="1">
    <citation type="journal article" date="2018" name="Evol. Lett.">
        <title>Horizontal gene cluster transfer increased hallucinogenic mushroom diversity.</title>
        <authorList>
            <person name="Reynolds H.T."/>
            <person name="Vijayakumar V."/>
            <person name="Gluck-Thaler E."/>
            <person name="Korotkin H.B."/>
            <person name="Matheny P.B."/>
            <person name="Slot J.C."/>
        </authorList>
    </citation>
    <scope>NUCLEOTIDE SEQUENCE [LARGE SCALE GENOMIC DNA]</scope>
    <source>
        <strain evidence="3 4">2629</strain>
    </source>
</reference>
<accession>A0A409VE63</accession>
<comment type="similarity">
    <text evidence="1">Belongs to the DP1 family.</text>
</comment>
<feature type="transmembrane region" description="Helical" evidence="1">
    <location>
        <begin position="41"/>
        <end position="61"/>
    </location>
</feature>
<feature type="region of interest" description="Disordered" evidence="2">
    <location>
        <begin position="178"/>
        <end position="222"/>
    </location>
</feature>
<evidence type="ECO:0000313" key="4">
    <source>
        <dbReference type="Proteomes" id="UP000284842"/>
    </source>
</evidence>
<evidence type="ECO:0000256" key="2">
    <source>
        <dbReference type="SAM" id="MobiDB-lite"/>
    </source>
</evidence>
<dbReference type="InterPro" id="IPR004345">
    <property type="entry name" value="TB2_DP1_HVA22"/>
</dbReference>
<sequence>MIMFIISQILSAWFAFFLPCYATFKALSRRPLDVSELQKSAVYWTVAGAFVAVTYTTEWFISWLPFYWELKTIFLLFLALPQTQGSTWVYETYLQPLFAKNEAELDAGIVAIQRNILAFVQAKLAALWNFVWSFADKSRQQAQGANQSGNAAPSGSSGLASLLSPEVVRTALNFLQPASQQSATSTPSMSRQQSDVSAHGSSTEATTTGIDKAPSFPVPQTS</sequence>
<proteinExistence type="inferred from homology"/>
<feature type="compositionally biased region" description="Polar residues" evidence="2">
    <location>
        <begin position="178"/>
        <end position="209"/>
    </location>
</feature>
<dbReference type="OrthoDB" id="434647at2759"/>
<dbReference type="PANTHER" id="PTHR12300">
    <property type="entry name" value="HVA22-LIKE PROTEINS"/>
    <property type="match status" value="1"/>
</dbReference>
<dbReference type="EMBL" id="NHTK01006134">
    <property type="protein sequence ID" value="PPQ62987.1"/>
    <property type="molecule type" value="Genomic_DNA"/>
</dbReference>
<protein>
    <recommendedName>
        <fullName evidence="1">Protein YOP1</fullName>
    </recommendedName>
</protein>
<keyword evidence="1" id="KW-0812">Transmembrane</keyword>
<dbReference type="AlphaFoldDB" id="A0A409VE63"/>
<keyword evidence="4" id="KW-1185">Reference proteome</keyword>
<comment type="caution">
    <text evidence="3">The sequence shown here is derived from an EMBL/GenBank/DDBJ whole genome shotgun (WGS) entry which is preliminary data.</text>
</comment>
<comment type="subcellular location">
    <subcellularLocation>
        <location evidence="1">Membrane</location>
        <topology evidence="1">Multi-pass membrane protein</topology>
    </subcellularLocation>
</comment>
<keyword evidence="1" id="KW-0472">Membrane</keyword>
<dbReference type="STRING" id="181874.A0A409VE63"/>
<gene>
    <name evidence="3" type="ORF">CVT24_006093</name>
</gene>